<evidence type="ECO:0000256" key="2">
    <source>
        <dbReference type="SAM" id="Phobius"/>
    </source>
</evidence>
<keyword evidence="3" id="KW-0813">Transport</keyword>
<dbReference type="RefSeq" id="WP_176992060.1">
    <property type="nucleotide sequence ID" value="NZ_JACARL010000137.1"/>
</dbReference>
<gene>
    <name evidence="3" type="ORF">HX788_10455</name>
    <name evidence="4" type="ORF">HX795_22140</name>
</gene>
<dbReference type="EMBL" id="JACARL010000137">
    <property type="protein sequence ID" value="NWE84814.1"/>
    <property type="molecule type" value="Genomic_DNA"/>
</dbReference>
<keyword evidence="3" id="KW-0406">Ion transport</keyword>
<dbReference type="SUPFAM" id="SSF81324">
    <property type="entry name" value="Voltage-gated potassium channels"/>
    <property type="match status" value="1"/>
</dbReference>
<accession>A0A7Y8E3S0</accession>
<keyword evidence="2" id="KW-1133">Transmembrane helix</keyword>
<dbReference type="Proteomes" id="UP000590218">
    <property type="component" value="Unassembled WGS sequence"/>
</dbReference>
<feature type="region of interest" description="Disordered" evidence="1">
    <location>
        <begin position="293"/>
        <end position="312"/>
    </location>
</feature>
<keyword evidence="3" id="KW-0407">Ion channel</keyword>
<evidence type="ECO:0000313" key="4">
    <source>
        <dbReference type="EMBL" id="NWE84814.1"/>
    </source>
</evidence>
<proteinExistence type="predicted"/>
<evidence type="ECO:0000256" key="1">
    <source>
        <dbReference type="SAM" id="MobiDB-lite"/>
    </source>
</evidence>
<keyword evidence="2" id="KW-0812">Transmembrane</keyword>
<evidence type="ECO:0000313" key="5">
    <source>
        <dbReference type="Proteomes" id="UP000563268"/>
    </source>
</evidence>
<protein>
    <submittedName>
        <fullName evidence="3">Two pore domain potassium channel family protein</fullName>
    </submittedName>
</protein>
<feature type="transmembrane region" description="Helical" evidence="2">
    <location>
        <begin position="239"/>
        <end position="259"/>
    </location>
</feature>
<dbReference type="Gene3D" id="1.10.287.70">
    <property type="match status" value="1"/>
</dbReference>
<sequence>MFKKINVWLFSYLAIVLLFSVVYYCIWGARPDSFIINSELNLNPLSDIPLLSWQEMDTDATTSAPNLSEISAKLAGIKAVINELDLKVRSLDQQVDSGRAELAEVGRRNQTITMANGESYRQDITAEASRSVVDAERVLRAFSERGSSERDYGVAEANLRVKLAEMRVVQAEQMAEAYRYFISNIGQFGDPQLMAQMDQLHDKTQAQAREREQAWELLSQKRTELIDVAKTWRKQRLDAVSWLDFLFFSIGISTTTTYGDVVGNSRLVRSLIATQLLICVFVMAGFVSSVVSRSGRRDGDTSLNPDPDISGS</sequence>
<feature type="transmembrane region" description="Helical" evidence="2">
    <location>
        <begin position="6"/>
        <end position="26"/>
    </location>
</feature>
<evidence type="ECO:0000313" key="6">
    <source>
        <dbReference type="Proteomes" id="UP000590218"/>
    </source>
</evidence>
<evidence type="ECO:0000313" key="3">
    <source>
        <dbReference type="EMBL" id="NWE07514.1"/>
    </source>
</evidence>
<name>A0A7Y8E3S0_9PSED</name>
<reference evidence="5 6" key="1">
    <citation type="submission" date="2020-04" db="EMBL/GenBank/DDBJ databases">
        <title>Molecular characterization of pseudomonads from Agaricus bisporus reveal novel blotch 2 pathogens in Western Europe.</title>
        <authorList>
            <person name="Taparia T."/>
            <person name="Krijger M."/>
            <person name="Haynes E."/>
            <person name="Elpinstone J.G."/>
            <person name="Noble R."/>
            <person name="Van Der Wolf J."/>
        </authorList>
    </citation>
    <scope>NUCLEOTIDE SEQUENCE [LARGE SCALE GENOMIC DNA]</scope>
    <source>
        <strain evidence="4 6">K6002</strain>
        <strain evidence="3 5">K7002</strain>
    </source>
</reference>
<keyword evidence="2" id="KW-0472">Membrane</keyword>
<dbReference type="GO" id="GO:0034220">
    <property type="term" value="P:monoatomic ion transmembrane transport"/>
    <property type="evidence" value="ECO:0007669"/>
    <property type="project" value="UniProtKB-KW"/>
</dbReference>
<comment type="caution">
    <text evidence="3">The sequence shown here is derived from an EMBL/GenBank/DDBJ whole genome shotgun (WGS) entry which is preliminary data.</text>
</comment>
<feature type="transmembrane region" description="Helical" evidence="2">
    <location>
        <begin position="271"/>
        <end position="291"/>
    </location>
</feature>
<organism evidence="3 5">
    <name type="scientific">Pseudomonas edaphica</name>
    <dbReference type="NCBI Taxonomy" id="2006980"/>
    <lineage>
        <taxon>Bacteria</taxon>
        <taxon>Pseudomonadati</taxon>
        <taxon>Pseudomonadota</taxon>
        <taxon>Gammaproteobacteria</taxon>
        <taxon>Pseudomonadales</taxon>
        <taxon>Pseudomonadaceae</taxon>
        <taxon>Pseudomonas</taxon>
    </lineage>
</organism>
<dbReference type="AlphaFoldDB" id="A0A7Y8E3S0"/>
<dbReference type="EMBL" id="JACARM010000023">
    <property type="protein sequence ID" value="NWE07514.1"/>
    <property type="molecule type" value="Genomic_DNA"/>
</dbReference>
<dbReference type="Proteomes" id="UP000563268">
    <property type="component" value="Unassembled WGS sequence"/>
</dbReference>